<gene>
    <name evidence="2" type="ORF">QE417_000617</name>
</gene>
<dbReference type="InterPro" id="IPR045057">
    <property type="entry name" value="Gcn5-rel_NAT"/>
</dbReference>
<accession>A0ABU3GPJ8</accession>
<evidence type="ECO:0000259" key="1">
    <source>
        <dbReference type="PROSITE" id="PS51729"/>
    </source>
</evidence>
<dbReference type="PANTHER" id="PTHR31435:SF10">
    <property type="entry name" value="BSR4717 PROTEIN"/>
    <property type="match status" value="1"/>
</dbReference>
<dbReference type="Gene3D" id="3.40.630.30">
    <property type="match status" value="1"/>
</dbReference>
<organism evidence="2 3">
    <name type="scientific">Mucilaginibacter terrae</name>
    <dbReference type="NCBI Taxonomy" id="1955052"/>
    <lineage>
        <taxon>Bacteria</taxon>
        <taxon>Pseudomonadati</taxon>
        <taxon>Bacteroidota</taxon>
        <taxon>Sphingobacteriia</taxon>
        <taxon>Sphingobacteriales</taxon>
        <taxon>Sphingobacteriaceae</taxon>
        <taxon>Mucilaginibacter</taxon>
    </lineage>
</organism>
<dbReference type="Pfam" id="PF14542">
    <property type="entry name" value="Acetyltransf_CG"/>
    <property type="match status" value="1"/>
</dbReference>
<protein>
    <submittedName>
        <fullName evidence="2">GNAT family acetyltransferase</fullName>
    </submittedName>
</protein>
<dbReference type="Proteomes" id="UP001258315">
    <property type="component" value="Unassembled WGS sequence"/>
</dbReference>
<evidence type="ECO:0000313" key="2">
    <source>
        <dbReference type="EMBL" id="MDT3401545.1"/>
    </source>
</evidence>
<name>A0ABU3GPJ8_9SPHI</name>
<dbReference type="PROSITE" id="PS51729">
    <property type="entry name" value="GNAT_YJDJ"/>
    <property type="match status" value="1"/>
</dbReference>
<dbReference type="InterPro" id="IPR016181">
    <property type="entry name" value="Acyl_CoA_acyltransferase"/>
</dbReference>
<evidence type="ECO:0000313" key="3">
    <source>
        <dbReference type="Proteomes" id="UP001258315"/>
    </source>
</evidence>
<comment type="caution">
    <text evidence="2">The sequence shown here is derived from an EMBL/GenBank/DDBJ whole genome shotgun (WGS) entry which is preliminary data.</text>
</comment>
<dbReference type="RefSeq" id="WP_311947431.1">
    <property type="nucleotide sequence ID" value="NZ_JAVLVU010000001.1"/>
</dbReference>
<keyword evidence="3" id="KW-1185">Reference proteome</keyword>
<dbReference type="InterPro" id="IPR031165">
    <property type="entry name" value="GNAT_YJDJ"/>
</dbReference>
<sequence>MQVKHHTTGEDGIFYIDEDGKRLGDMRYMIVNNNQMDIYHTEVEVDAEGKGLGKQLIDAGVIYAREKHYKIIPSCTFAKSVFTNNQDYKDVLA</sequence>
<proteinExistence type="predicted"/>
<dbReference type="SUPFAM" id="SSF55729">
    <property type="entry name" value="Acyl-CoA N-acyltransferases (Nat)"/>
    <property type="match status" value="1"/>
</dbReference>
<reference evidence="3" key="1">
    <citation type="submission" date="2023-07" db="EMBL/GenBank/DDBJ databases">
        <title>Functional and genomic diversity of the sorghum phyllosphere microbiome.</title>
        <authorList>
            <person name="Shade A."/>
        </authorList>
    </citation>
    <scope>NUCLEOTIDE SEQUENCE [LARGE SCALE GENOMIC DNA]</scope>
    <source>
        <strain evidence="3">SORGH_AS_0422</strain>
    </source>
</reference>
<dbReference type="EMBL" id="JAVLVU010000001">
    <property type="protein sequence ID" value="MDT3401545.1"/>
    <property type="molecule type" value="Genomic_DNA"/>
</dbReference>
<dbReference type="PANTHER" id="PTHR31435">
    <property type="entry name" value="PROTEIN NATD1"/>
    <property type="match status" value="1"/>
</dbReference>
<feature type="domain" description="N-acetyltransferase" evidence="1">
    <location>
        <begin position="6"/>
        <end position="93"/>
    </location>
</feature>
<dbReference type="CDD" id="cd04301">
    <property type="entry name" value="NAT_SF"/>
    <property type="match status" value="1"/>
</dbReference>